<dbReference type="PANTHER" id="PTHR43318:SF2">
    <property type="entry name" value="UDP-N-ACETYLGLUCOSAMINE 4,6-DEHYDRATASE (INVERTING)"/>
    <property type="match status" value="1"/>
</dbReference>
<dbReference type="NCBIfam" id="TIGR03589">
    <property type="entry name" value="PseB"/>
    <property type="match status" value="1"/>
</dbReference>
<feature type="domain" description="Polysaccharide biosynthesis protein CapD-like" evidence="2">
    <location>
        <begin position="9"/>
        <end position="280"/>
    </location>
</feature>
<evidence type="ECO:0000313" key="4">
    <source>
        <dbReference type="Proteomes" id="UP000248544"/>
    </source>
</evidence>
<dbReference type="InterPro" id="IPR051203">
    <property type="entry name" value="Polysaccharide_Synthase-Rel"/>
</dbReference>
<dbReference type="Proteomes" id="UP000248544">
    <property type="component" value="Unassembled WGS sequence"/>
</dbReference>
<dbReference type="Gene3D" id="3.40.50.720">
    <property type="entry name" value="NAD(P)-binding Rossmann-like Domain"/>
    <property type="match status" value="1"/>
</dbReference>
<comment type="similarity">
    <text evidence="1">Belongs to the polysaccharide synthase family.</text>
</comment>
<dbReference type="InterPro" id="IPR020025">
    <property type="entry name" value="PseB"/>
</dbReference>
<dbReference type="SUPFAM" id="SSF51735">
    <property type="entry name" value="NAD(P)-binding Rossmann-fold domains"/>
    <property type="match status" value="1"/>
</dbReference>
<dbReference type="EMBL" id="POUA01000210">
    <property type="protein sequence ID" value="PZG38931.1"/>
    <property type="molecule type" value="Genomic_DNA"/>
</dbReference>
<sequence>MSVLTGSSILITGGTGSFGKEFIRYALARLAPRRLVVFSRDELKQYEARQRFGDDERLRWFIGDVRDRDRLLRAMHGIDHVVHAAALKQVDTAEYNPFEYVRTNVGGSQNVVEAAIDAGVRKVVSLSTDKASSPINLYGATKLVADKLFVSANHYAAGHPTRFAVVRYGNVVGSRGSVVPFFQRLAREGGSIPLTDKRMTRFWITLPQAVRFVVESFDMMQGGELYVPRIPSMRLTDLAEALAPDSPTYEIGIRPGEKLHEEMIAPDDGRRTLRLADRYVVLPTIATWGYVPPQAGETLPEGFSYRSDGNDQWLTVAQLREMVAAGS</sequence>
<comment type="caution">
    <text evidence="3">The sequence shown here is derived from an EMBL/GenBank/DDBJ whole genome shotgun (WGS) entry which is preliminary data.</text>
</comment>
<accession>A0A2W2FT79</accession>
<evidence type="ECO:0000259" key="2">
    <source>
        <dbReference type="Pfam" id="PF02719"/>
    </source>
</evidence>
<gene>
    <name evidence="3" type="primary">pseB</name>
    <name evidence="3" type="ORF">C1I98_23890</name>
</gene>
<dbReference type="InterPro" id="IPR003869">
    <property type="entry name" value="Polysac_CapD-like"/>
</dbReference>
<organism evidence="3 4">
    <name type="scientific">Spongiactinospora gelatinilytica</name>
    <dbReference type="NCBI Taxonomy" id="2666298"/>
    <lineage>
        <taxon>Bacteria</taxon>
        <taxon>Bacillati</taxon>
        <taxon>Actinomycetota</taxon>
        <taxon>Actinomycetes</taxon>
        <taxon>Streptosporangiales</taxon>
        <taxon>Streptosporangiaceae</taxon>
        <taxon>Spongiactinospora</taxon>
    </lineage>
</organism>
<protein>
    <submittedName>
        <fullName evidence="3">UDP-N-acetylglucosamine 4,6-dehydratase (Inverting)</fullName>
    </submittedName>
</protein>
<keyword evidence="4" id="KW-1185">Reference proteome</keyword>
<dbReference type="PANTHER" id="PTHR43318">
    <property type="entry name" value="UDP-N-ACETYLGLUCOSAMINE 4,6-DEHYDRATASE"/>
    <property type="match status" value="1"/>
</dbReference>
<evidence type="ECO:0000256" key="1">
    <source>
        <dbReference type="ARBA" id="ARBA00007430"/>
    </source>
</evidence>
<reference evidence="3 4" key="1">
    <citation type="submission" date="2018-01" db="EMBL/GenBank/DDBJ databases">
        <title>Draft genome sequence of Sphaerisporangium sp. 7K107.</title>
        <authorList>
            <person name="Sahin N."/>
            <person name="Saygin H."/>
            <person name="Ay H."/>
        </authorList>
    </citation>
    <scope>NUCLEOTIDE SEQUENCE [LARGE SCALE GENOMIC DNA]</scope>
    <source>
        <strain evidence="3 4">7K107</strain>
    </source>
</reference>
<dbReference type="Pfam" id="PF02719">
    <property type="entry name" value="Polysacc_synt_2"/>
    <property type="match status" value="1"/>
</dbReference>
<dbReference type="AlphaFoldDB" id="A0A2W2FT79"/>
<dbReference type="CDD" id="cd05237">
    <property type="entry name" value="UDP_invert_4-6DH_SDR_e"/>
    <property type="match status" value="1"/>
</dbReference>
<dbReference type="RefSeq" id="WP_111169671.1">
    <property type="nucleotide sequence ID" value="NZ_POUA01000210.1"/>
</dbReference>
<dbReference type="InterPro" id="IPR036291">
    <property type="entry name" value="NAD(P)-bd_dom_sf"/>
</dbReference>
<proteinExistence type="inferred from homology"/>
<evidence type="ECO:0000313" key="3">
    <source>
        <dbReference type="EMBL" id="PZG38931.1"/>
    </source>
</evidence>
<name>A0A2W2FT79_9ACTN</name>